<accession>A0A0Q0W286</accession>
<dbReference type="Proteomes" id="UP000050443">
    <property type="component" value="Unassembled WGS sequence"/>
</dbReference>
<evidence type="ECO:0000313" key="1">
    <source>
        <dbReference type="EMBL" id="KQB38470.1"/>
    </source>
</evidence>
<dbReference type="EMBL" id="JRLF01000014">
    <property type="protein sequence ID" value="KQB38470.1"/>
    <property type="molecule type" value="Genomic_DNA"/>
</dbReference>
<protein>
    <submittedName>
        <fullName evidence="1">Uncharacterized protein</fullName>
    </submittedName>
</protein>
<sequence>MIKTKNQSNLKQYNSSFMLYFIFVKLTKKMLQKAAAFGAFYKLNQ</sequence>
<comment type="caution">
    <text evidence="1">The sequence shown here is derived from an EMBL/GenBank/DDBJ whole genome shotgun (WGS) entry which is preliminary data.</text>
</comment>
<proteinExistence type="predicted"/>
<reference evidence="1 2" key="1">
    <citation type="submission" date="2014-09" db="EMBL/GenBank/DDBJ databases">
        <title>Genome sequence of Flavobacterium aquidurense RC62.</title>
        <authorList>
            <person name="Kim J.F."/>
            <person name="Kwak M.-J."/>
        </authorList>
    </citation>
    <scope>NUCLEOTIDE SEQUENCE [LARGE SCALE GENOMIC DNA]</scope>
    <source>
        <strain evidence="1 2">RC62</strain>
    </source>
</reference>
<evidence type="ECO:0000313" key="2">
    <source>
        <dbReference type="Proteomes" id="UP000050443"/>
    </source>
</evidence>
<name>A0A0Q0W286_9FLAO</name>
<dbReference type="AlphaFoldDB" id="A0A0Q0W286"/>
<organism evidence="1 2">
    <name type="scientific">Flavobacterium aquidurense</name>
    <dbReference type="NCBI Taxonomy" id="362413"/>
    <lineage>
        <taxon>Bacteria</taxon>
        <taxon>Pseudomonadati</taxon>
        <taxon>Bacteroidota</taxon>
        <taxon>Flavobacteriia</taxon>
        <taxon>Flavobacteriales</taxon>
        <taxon>Flavobacteriaceae</taxon>
        <taxon>Flavobacterium</taxon>
    </lineage>
</organism>
<gene>
    <name evidence="1" type="ORF">RC62_1825</name>
</gene>